<feature type="domain" description="Protein-glutamine gamma-glutamyltransferase-like C-terminal" evidence="3">
    <location>
        <begin position="159"/>
        <end position="227"/>
    </location>
</feature>
<evidence type="ECO:0000313" key="6">
    <source>
        <dbReference type="Proteomes" id="UP000577956"/>
    </source>
</evidence>
<reference evidence="5 6" key="1">
    <citation type="submission" date="2020-07" db="EMBL/GenBank/DDBJ databases">
        <title>Sequencing the genomes of 1000 actinobacteria strains.</title>
        <authorList>
            <person name="Klenk H.-P."/>
        </authorList>
    </citation>
    <scope>NUCLEOTIDE SEQUENCE [LARGE SCALE GENOMIC DNA]</scope>
    <source>
        <strain evidence="5 6">DSM 24482</strain>
    </source>
</reference>
<name>A0A7Y9FFU6_9CELL</name>
<dbReference type="InterPro" id="IPR025403">
    <property type="entry name" value="TgpA-like_C"/>
</dbReference>
<accession>A0A7Y9FFU6</accession>
<evidence type="ECO:0000313" key="7">
    <source>
        <dbReference type="Proteomes" id="UP000618382"/>
    </source>
</evidence>
<dbReference type="Proteomes" id="UP000577956">
    <property type="component" value="Unassembled WGS sequence"/>
</dbReference>
<evidence type="ECO:0000313" key="4">
    <source>
        <dbReference type="EMBL" id="GIG32679.1"/>
    </source>
</evidence>
<dbReference type="Pfam" id="PF13559">
    <property type="entry name" value="DUF4129"/>
    <property type="match status" value="1"/>
</dbReference>
<comment type="caution">
    <text evidence="5">The sequence shown here is derived from an EMBL/GenBank/DDBJ whole genome shotgun (WGS) entry which is preliminary data.</text>
</comment>
<feature type="region of interest" description="Disordered" evidence="1">
    <location>
        <begin position="238"/>
        <end position="272"/>
    </location>
</feature>
<gene>
    <name evidence="5" type="ORF">BKA21_001979</name>
    <name evidence="4" type="ORF">Col01nite_18380</name>
</gene>
<feature type="compositionally biased region" description="Low complexity" evidence="1">
    <location>
        <begin position="238"/>
        <end position="247"/>
    </location>
</feature>
<feature type="transmembrane region" description="Helical" evidence="2">
    <location>
        <begin position="75"/>
        <end position="99"/>
    </location>
</feature>
<keyword evidence="7" id="KW-1185">Reference proteome</keyword>
<dbReference type="EMBL" id="JACCBK010000001">
    <property type="protein sequence ID" value="NYD86430.1"/>
    <property type="molecule type" value="Genomic_DNA"/>
</dbReference>
<organism evidence="5 6">
    <name type="scientific">Cellulomonas oligotrophica</name>
    <dbReference type="NCBI Taxonomy" id="931536"/>
    <lineage>
        <taxon>Bacteria</taxon>
        <taxon>Bacillati</taxon>
        <taxon>Actinomycetota</taxon>
        <taxon>Actinomycetes</taxon>
        <taxon>Micrococcales</taxon>
        <taxon>Cellulomonadaceae</taxon>
        <taxon>Cellulomonas</taxon>
    </lineage>
</organism>
<evidence type="ECO:0000256" key="2">
    <source>
        <dbReference type="SAM" id="Phobius"/>
    </source>
</evidence>
<feature type="region of interest" description="Disordered" evidence="1">
    <location>
        <begin position="39"/>
        <end position="65"/>
    </location>
</feature>
<protein>
    <recommendedName>
        <fullName evidence="3">Protein-glutamine gamma-glutamyltransferase-like C-terminal domain-containing protein</fullName>
    </recommendedName>
</protein>
<evidence type="ECO:0000313" key="5">
    <source>
        <dbReference type="EMBL" id="NYD86430.1"/>
    </source>
</evidence>
<keyword evidence="2" id="KW-0812">Transmembrane</keyword>
<keyword evidence="2" id="KW-1133">Transmembrane helix</keyword>
<keyword evidence="2" id="KW-0472">Membrane</keyword>
<dbReference type="RefSeq" id="WP_140458059.1">
    <property type="nucleotide sequence ID" value="NZ_BAABFI010000001.1"/>
</dbReference>
<proteinExistence type="predicted"/>
<evidence type="ECO:0000256" key="1">
    <source>
        <dbReference type="SAM" id="MobiDB-lite"/>
    </source>
</evidence>
<feature type="region of interest" description="Disordered" evidence="1">
    <location>
        <begin position="106"/>
        <end position="127"/>
    </location>
</feature>
<evidence type="ECO:0000259" key="3">
    <source>
        <dbReference type="Pfam" id="PF13559"/>
    </source>
</evidence>
<dbReference type="AlphaFoldDB" id="A0A7Y9FFU6"/>
<dbReference type="Proteomes" id="UP000618382">
    <property type="component" value="Unassembled WGS sequence"/>
</dbReference>
<sequence>MTTTRTGAAVPAALAGGLVVLAVLGAALAGPLDLRTVDRDGTGPDLRATAPPVSQPPLPTSSVQGLPQVPGATEIAPWILVVVGLVAVGLLGAALVAVLRRLVESRGTTPPEDDRAPVAGEDPGGRVDDEALAVLREGVRAASRELDDDVPPGDAVVAAWVAVERAAAATGVERDRAQTATELALAVLGATRADPGATRELLGLYLAARYGAEPVSVPDVARARALLAVVAHGLAARQDARAPGGPDVAPPDVPRADVPRAGAPRTDDGPLP</sequence>
<dbReference type="EMBL" id="BONN01000004">
    <property type="protein sequence ID" value="GIG32679.1"/>
    <property type="molecule type" value="Genomic_DNA"/>
</dbReference>
<reference evidence="4 7" key="2">
    <citation type="submission" date="2021-01" db="EMBL/GenBank/DDBJ databases">
        <title>Whole genome shotgun sequence of Cellulomonas oligotrophica NBRC 109435.</title>
        <authorList>
            <person name="Komaki H."/>
            <person name="Tamura T."/>
        </authorList>
    </citation>
    <scope>NUCLEOTIDE SEQUENCE [LARGE SCALE GENOMIC DNA]</scope>
    <source>
        <strain evidence="4 7">NBRC 109435</strain>
    </source>
</reference>